<dbReference type="EMBL" id="JAAKGU010000002">
    <property type="protein sequence ID" value="NGM82080.1"/>
    <property type="molecule type" value="Genomic_DNA"/>
</dbReference>
<keyword evidence="1" id="KW-0812">Transmembrane</keyword>
<dbReference type="Proteomes" id="UP000480151">
    <property type="component" value="Unassembled WGS sequence"/>
</dbReference>
<reference evidence="3 4" key="1">
    <citation type="submission" date="2020-02" db="EMBL/GenBank/DDBJ databases">
        <authorList>
            <person name="Gao J."/>
            <person name="Sun J."/>
        </authorList>
    </citation>
    <scope>NUCLEOTIDE SEQUENCE [LARGE SCALE GENOMIC DNA]</scope>
    <source>
        <strain evidence="3 4">7124</strain>
    </source>
</reference>
<organism evidence="3 4">
    <name type="scientific">Paenibacillus apii</name>
    <dbReference type="NCBI Taxonomy" id="1850370"/>
    <lineage>
        <taxon>Bacteria</taxon>
        <taxon>Bacillati</taxon>
        <taxon>Bacillota</taxon>
        <taxon>Bacilli</taxon>
        <taxon>Bacillales</taxon>
        <taxon>Paenibacillaceae</taxon>
        <taxon>Paenibacillus</taxon>
    </lineage>
</organism>
<feature type="domain" description="B box-type" evidence="2">
    <location>
        <begin position="4"/>
        <end position="29"/>
    </location>
</feature>
<evidence type="ECO:0000313" key="4">
    <source>
        <dbReference type="Proteomes" id="UP000480151"/>
    </source>
</evidence>
<keyword evidence="1" id="KW-0472">Membrane</keyword>
<feature type="transmembrane region" description="Helical" evidence="1">
    <location>
        <begin position="55"/>
        <end position="83"/>
    </location>
</feature>
<evidence type="ECO:0000259" key="2">
    <source>
        <dbReference type="Pfam" id="PF00643"/>
    </source>
</evidence>
<comment type="caution">
    <text evidence="3">The sequence shown here is derived from an EMBL/GenBank/DDBJ whole genome shotgun (WGS) entry which is preliminary data.</text>
</comment>
<protein>
    <recommendedName>
        <fullName evidence="2">B box-type domain-containing protein</fullName>
    </recommendedName>
</protein>
<proteinExistence type="predicted"/>
<dbReference type="GO" id="GO:0008270">
    <property type="term" value="F:zinc ion binding"/>
    <property type="evidence" value="ECO:0007669"/>
    <property type="project" value="InterPro"/>
</dbReference>
<dbReference type="AlphaFoldDB" id="A0A6M1PFI2"/>
<sequence length="87" mass="9543">MAAFRCMNHPEREAVHQCARCGKPLCEECYNPDFGRCRDNCADSLVKPEPKGRSAVFRVIVAILAVIGALVVLLVTICGAYIFTLSN</sequence>
<dbReference type="InterPro" id="IPR000315">
    <property type="entry name" value="Znf_B-box"/>
</dbReference>
<evidence type="ECO:0000256" key="1">
    <source>
        <dbReference type="SAM" id="Phobius"/>
    </source>
</evidence>
<evidence type="ECO:0000313" key="3">
    <source>
        <dbReference type="EMBL" id="NGM82080.1"/>
    </source>
</evidence>
<keyword evidence="1" id="KW-1133">Transmembrane helix</keyword>
<accession>A0A6M1PFI2</accession>
<gene>
    <name evidence="3" type="ORF">G5B47_06615</name>
</gene>
<name>A0A6M1PFI2_9BACL</name>
<dbReference type="Pfam" id="PF00643">
    <property type="entry name" value="zf-B_box"/>
    <property type="match status" value="1"/>
</dbReference>
<keyword evidence="4" id="KW-1185">Reference proteome</keyword>
<dbReference type="RefSeq" id="WP_165095914.1">
    <property type="nucleotide sequence ID" value="NZ_JAAKGU010000002.1"/>
</dbReference>